<organism evidence="3 4">
    <name type="scientific">Candidatus Roizmanbacteria bacterium CG10_big_fil_rev_8_21_14_0_10_45_7</name>
    <dbReference type="NCBI Taxonomy" id="1974854"/>
    <lineage>
        <taxon>Bacteria</taxon>
        <taxon>Candidatus Roizmaniibacteriota</taxon>
    </lineage>
</organism>
<gene>
    <name evidence="3" type="ORF">COU89_02940</name>
</gene>
<dbReference type="InterPro" id="IPR001296">
    <property type="entry name" value="Glyco_trans_1"/>
</dbReference>
<dbReference type="AlphaFoldDB" id="A0A2M8KUB0"/>
<evidence type="ECO:0000313" key="3">
    <source>
        <dbReference type="EMBL" id="PJE63512.1"/>
    </source>
</evidence>
<dbReference type="Proteomes" id="UP000231569">
    <property type="component" value="Unassembled WGS sequence"/>
</dbReference>
<proteinExistence type="predicted"/>
<dbReference type="EMBL" id="PFEE01000062">
    <property type="protein sequence ID" value="PJE63512.1"/>
    <property type="molecule type" value="Genomic_DNA"/>
</dbReference>
<feature type="transmembrane region" description="Helical" evidence="1">
    <location>
        <begin position="111"/>
        <end position="133"/>
    </location>
</feature>
<dbReference type="InterPro" id="IPR050194">
    <property type="entry name" value="Glycosyltransferase_grp1"/>
</dbReference>
<dbReference type="PANTHER" id="PTHR45947">
    <property type="entry name" value="SULFOQUINOVOSYL TRANSFERASE SQD2"/>
    <property type="match status" value="1"/>
</dbReference>
<dbReference type="Pfam" id="PF00534">
    <property type="entry name" value="Glycos_transf_1"/>
    <property type="match status" value="1"/>
</dbReference>
<protein>
    <recommendedName>
        <fullName evidence="2">Glycosyl transferase family 1 domain-containing protein</fullName>
    </recommendedName>
</protein>
<reference evidence="4" key="1">
    <citation type="submission" date="2017-09" db="EMBL/GenBank/DDBJ databases">
        <title>Depth-based differentiation of microbial function through sediment-hosted aquifers and enrichment of novel symbionts in the deep terrestrial subsurface.</title>
        <authorList>
            <person name="Probst A.J."/>
            <person name="Ladd B."/>
            <person name="Jarett J.K."/>
            <person name="Geller-Mcgrath D.E."/>
            <person name="Sieber C.M.K."/>
            <person name="Emerson J.B."/>
            <person name="Anantharaman K."/>
            <person name="Thomas B.C."/>
            <person name="Malmstrom R."/>
            <person name="Stieglmeier M."/>
            <person name="Klingl A."/>
            <person name="Woyke T."/>
            <person name="Ryan C.M."/>
            <person name="Banfield J.F."/>
        </authorList>
    </citation>
    <scope>NUCLEOTIDE SEQUENCE [LARGE SCALE GENOMIC DNA]</scope>
</reference>
<evidence type="ECO:0000259" key="2">
    <source>
        <dbReference type="Pfam" id="PF00534"/>
    </source>
</evidence>
<dbReference type="GO" id="GO:0016757">
    <property type="term" value="F:glycosyltransferase activity"/>
    <property type="evidence" value="ECO:0007669"/>
    <property type="project" value="InterPro"/>
</dbReference>
<comment type="caution">
    <text evidence="3">The sequence shown here is derived from an EMBL/GenBank/DDBJ whole genome shotgun (WGS) entry which is preliminary data.</text>
</comment>
<dbReference type="PANTHER" id="PTHR45947:SF3">
    <property type="entry name" value="SULFOQUINOVOSYL TRANSFERASE SQD2"/>
    <property type="match status" value="1"/>
</dbReference>
<feature type="domain" description="Glycosyl transferase family 1" evidence="2">
    <location>
        <begin position="219"/>
        <end position="321"/>
    </location>
</feature>
<sequence>MNKKWQKIIEKFNTLDTALVVSAWPVTGKNAVNHGIAWYTEMTVSEMAKKTGKKFVILAEKNHDNKPQLLADGKILVLRIFDNRRKSLYPVILQYLQQFSQIKKVYVHSEFGVNGGMLHFALILPFLAIIRIMGKRIYYYSHNVVTDVAMLAGHLNISSWQSTILNVVIKFYYKFLEFLCEKIVVLDPMLGDKLARFLDDKKIVRLNMPVEQKKQLDMKITRKILGLPMNKRIIIYFGFVSWYKGADWLIKQFDSLQDKNTVLVIAGGPSYSLAEKKHYKDYYQKLLKIAETNLQIQITGFVSEEQMGQYMASANLVVLPYRGFMGSSGSLSKALSYRKPFMVSERMQEILKDLHSKNDLVFPMNKFGMSKIMKVIKDKVKLATMSRVASEMASVRNLSKLASAEYRALYGPAVR</sequence>
<keyword evidence="1" id="KW-1133">Transmembrane helix</keyword>
<evidence type="ECO:0000313" key="4">
    <source>
        <dbReference type="Proteomes" id="UP000231569"/>
    </source>
</evidence>
<accession>A0A2M8KUB0</accession>
<name>A0A2M8KUB0_9BACT</name>
<dbReference type="SUPFAM" id="SSF53756">
    <property type="entry name" value="UDP-Glycosyltransferase/glycogen phosphorylase"/>
    <property type="match status" value="1"/>
</dbReference>
<evidence type="ECO:0000256" key="1">
    <source>
        <dbReference type="SAM" id="Phobius"/>
    </source>
</evidence>
<keyword evidence="1" id="KW-0812">Transmembrane</keyword>
<dbReference type="Gene3D" id="3.40.50.2000">
    <property type="entry name" value="Glycogen Phosphorylase B"/>
    <property type="match status" value="1"/>
</dbReference>
<keyword evidence="1" id="KW-0472">Membrane</keyword>